<dbReference type="InterPro" id="IPR027417">
    <property type="entry name" value="P-loop_NTPase"/>
</dbReference>
<keyword evidence="2" id="KW-0547">Nucleotide-binding</keyword>
<proteinExistence type="predicted"/>
<evidence type="ECO:0000256" key="1">
    <source>
        <dbReference type="ARBA" id="ARBA00022801"/>
    </source>
</evidence>
<organism evidence="4 5">
    <name type="scientific">Phasianus colchicus</name>
    <name type="common">Common pheasant</name>
    <dbReference type="NCBI Taxonomy" id="9054"/>
    <lineage>
        <taxon>Eukaryota</taxon>
        <taxon>Metazoa</taxon>
        <taxon>Chordata</taxon>
        <taxon>Craniata</taxon>
        <taxon>Vertebrata</taxon>
        <taxon>Euteleostomi</taxon>
        <taxon>Archelosauria</taxon>
        <taxon>Archosauria</taxon>
        <taxon>Dinosauria</taxon>
        <taxon>Saurischia</taxon>
        <taxon>Theropoda</taxon>
        <taxon>Coelurosauria</taxon>
        <taxon>Aves</taxon>
        <taxon>Neognathae</taxon>
        <taxon>Galloanserae</taxon>
        <taxon>Galliformes</taxon>
        <taxon>Phasianidae</taxon>
        <taxon>Phasianinae</taxon>
        <taxon>Phasianus</taxon>
    </lineage>
</organism>
<dbReference type="GO" id="GO:0016787">
    <property type="term" value="F:hydrolase activity"/>
    <property type="evidence" value="ECO:0007669"/>
    <property type="project" value="UniProtKB-KW"/>
</dbReference>
<keyword evidence="2" id="KW-0067">ATP-binding</keyword>
<dbReference type="Proteomes" id="UP000472261">
    <property type="component" value="Unplaced"/>
</dbReference>
<dbReference type="Ensembl" id="ENSPCLT00000026809.1">
    <property type="protein sequence ID" value="ENSPCLP00000019875.1"/>
    <property type="gene ID" value="ENSPCLG00000016897.1"/>
</dbReference>
<dbReference type="PANTHER" id="PTHR18934">
    <property type="entry name" value="ATP-DEPENDENT RNA HELICASE"/>
    <property type="match status" value="1"/>
</dbReference>
<name>A0A669QJN8_PHACC</name>
<evidence type="ECO:0000256" key="3">
    <source>
        <dbReference type="SAM" id="MobiDB-lite"/>
    </source>
</evidence>
<evidence type="ECO:0000313" key="4">
    <source>
        <dbReference type="Ensembl" id="ENSPCLP00000019875.1"/>
    </source>
</evidence>
<dbReference type="GO" id="GO:0003723">
    <property type="term" value="F:RNA binding"/>
    <property type="evidence" value="ECO:0007669"/>
    <property type="project" value="TreeGrafter"/>
</dbReference>
<keyword evidence="5" id="KW-1185">Reference proteome</keyword>
<dbReference type="GO" id="GO:0004386">
    <property type="term" value="F:helicase activity"/>
    <property type="evidence" value="ECO:0007669"/>
    <property type="project" value="UniProtKB-KW"/>
</dbReference>
<evidence type="ECO:0000313" key="5">
    <source>
        <dbReference type="Proteomes" id="UP000472261"/>
    </source>
</evidence>
<reference evidence="4" key="2">
    <citation type="submission" date="2025-09" db="UniProtKB">
        <authorList>
            <consortium name="Ensembl"/>
        </authorList>
    </citation>
    <scope>IDENTIFICATION</scope>
</reference>
<keyword evidence="1" id="KW-0378">Hydrolase</keyword>
<dbReference type="SUPFAM" id="SSF52540">
    <property type="entry name" value="P-loop containing nucleoside triphosphate hydrolases"/>
    <property type="match status" value="1"/>
</dbReference>
<dbReference type="PANTHER" id="PTHR18934:SF221">
    <property type="entry name" value="ATP-DEPENDENT RNA HELICASE DHX34-RELATED"/>
    <property type="match status" value="1"/>
</dbReference>
<keyword evidence="2" id="KW-0347">Helicase</keyword>
<reference evidence="4" key="1">
    <citation type="submission" date="2025-08" db="UniProtKB">
        <authorList>
            <consortium name="Ensembl"/>
        </authorList>
    </citation>
    <scope>IDENTIFICATION</scope>
</reference>
<feature type="compositionally biased region" description="Basic and acidic residues" evidence="3">
    <location>
        <begin position="1"/>
        <end position="10"/>
    </location>
</feature>
<evidence type="ECO:0008006" key="6">
    <source>
        <dbReference type="Google" id="ProtNLM"/>
    </source>
</evidence>
<protein>
    <recommendedName>
        <fullName evidence="6">Helicase ATP-binding domain-containing protein</fullName>
    </recommendedName>
</protein>
<sequence>MTPKSSRKDPSPTPKHSRKDPSPTPKRSIRDPSPPPTPKSSRKDPPIVGAVARHRVVLLAGDTGCGKSTQVPQFLLEAGYRNVGCTQPRRIACVALAKRVAHESLQQHGGQV</sequence>
<feature type="region of interest" description="Disordered" evidence="3">
    <location>
        <begin position="1"/>
        <end position="49"/>
    </location>
</feature>
<dbReference type="AlphaFoldDB" id="A0A669QJN8"/>
<evidence type="ECO:0000256" key="2">
    <source>
        <dbReference type="ARBA" id="ARBA00022806"/>
    </source>
</evidence>
<dbReference type="Gene3D" id="3.40.50.300">
    <property type="entry name" value="P-loop containing nucleotide triphosphate hydrolases"/>
    <property type="match status" value="1"/>
</dbReference>
<accession>A0A669QJN8</accession>